<protein>
    <submittedName>
        <fullName evidence="2">Uncharacterized protein</fullName>
    </submittedName>
</protein>
<sequence>MTLLFNWPRRTPYLNQLDRAQRDSRLGLPCDGRCHSQHRPTYAPTIMRSFTAPAAIVAPSALGLCTDRPVAGGLCPVCRSGIVNGNRTSGLLCCKINHSPACPSCGVVFDDVDDERVEHRSATNDNTSKQGSNQHVKGQRTKAPKGGHTKNNRHQQDLLLKPQNVELTSAKKKLSGKKTDK</sequence>
<dbReference type="EnsemblMetazoa" id="XM_038191367.1">
    <property type="protein sequence ID" value="XP_038047295.1"/>
    <property type="gene ID" value="LOC119721334"/>
</dbReference>
<dbReference type="AlphaFoldDB" id="A0A913Z8V1"/>
<dbReference type="OMA" id="YAPTIMR"/>
<feature type="compositionally biased region" description="Basic residues" evidence="1">
    <location>
        <begin position="170"/>
        <end position="181"/>
    </location>
</feature>
<feature type="compositionally biased region" description="Basic residues" evidence="1">
    <location>
        <begin position="137"/>
        <end position="153"/>
    </location>
</feature>
<dbReference type="GeneID" id="119721334"/>
<keyword evidence="3" id="KW-1185">Reference proteome</keyword>
<accession>A0A913Z8V1</accession>
<feature type="compositionally biased region" description="Polar residues" evidence="1">
    <location>
        <begin position="123"/>
        <end position="136"/>
    </location>
</feature>
<evidence type="ECO:0000313" key="2">
    <source>
        <dbReference type="EnsemblMetazoa" id="XP_038047295.1"/>
    </source>
</evidence>
<evidence type="ECO:0000313" key="3">
    <source>
        <dbReference type="Proteomes" id="UP000887568"/>
    </source>
</evidence>
<organism evidence="2 3">
    <name type="scientific">Patiria miniata</name>
    <name type="common">Bat star</name>
    <name type="synonym">Asterina miniata</name>
    <dbReference type="NCBI Taxonomy" id="46514"/>
    <lineage>
        <taxon>Eukaryota</taxon>
        <taxon>Metazoa</taxon>
        <taxon>Echinodermata</taxon>
        <taxon>Eleutherozoa</taxon>
        <taxon>Asterozoa</taxon>
        <taxon>Asteroidea</taxon>
        <taxon>Valvatacea</taxon>
        <taxon>Valvatida</taxon>
        <taxon>Asterinidae</taxon>
        <taxon>Patiria</taxon>
    </lineage>
</organism>
<feature type="region of interest" description="Disordered" evidence="1">
    <location>
        <begin position="118"/>
        <end position="181"/>
    </location>
</feature>
<dbReference type="OrthoDB" id="10331191at2759"/>
<proteinExistence type="predicted"/>
<dbReference type="Proteomes" id="UP000887568">
    <property type="component" value="Unplaced"/>
</dbReference>
<dbReference type="RefSeq" id="XP_038047295.1">
    <property type="nucleotide sequence ID" value="XM_038191367.1"/>
</dbReference>
<name>A0A913Z8V1_PATMI</name>
<reference evidence="2" key="1">
    <citation type="submission" date="2022-11" db="UniProtKB">
        <authorList>
            <consortium name="EnsemblMetazoa"/>
        </authorList>
    </citation>
    <scope>IDENTIFICATION</scope>
</reference>
<evidence type="ECO:0000256" key="1">
    <source>
        <dbReference type="SAM" id="MobiDB-lite"/>
    </source>
</evidence>